<evidence type="ECO:0000256" key="7">
    <source>
        <dbReference type="ARBA" id="ARBA00023315"/>
    </source>
</evidence>
<comment type="pathway">
    <text evidence="9">Sulfur metabolism; glutathione metabolism.</text>
</comment>
<feature type="signal peptide" evidence="10">
    <location>
        <begin position="1"/>
        <end position="22"/>
    </location>
</feature>
<organism evidence="11 12">
    <name type="scientific">Steroidobacter flavus</name>
    <dbReference type="NCBI Taxonomy" id="1842136"/>
    <lineage>
        <taxon>Bacteria</taxon>
        <taxon>Pseudomonadati</taxon>
        <taxon>Pseudomonadota</taxon>
        <taxon>Gammaproteobacteria</taxon>
        <taxon>Steroidobacterales</taxon>
        <taxon>Steroidobacteraceae</taxon>
        <taxon>Steroidobacter</taxon>
    </lineage>
</organism>
<evidence type="ECO:0000256" key="4">
    <source>
        <dbReference type="ARBA" id="ARBA00022679"/>
    </source>
</evidence>
<evidence type="ECO:0000256" key="3">
    <source>
        <dbReference type="ARBA" id="ARBA00009381"/>
    </source>
</evidence>
<comment type="catalytic activity">
    <reaction evidence="1 9">
        <text>an S-substituted glutathione + H2O = an S-substituted L-cysteinylglycine + L-glutamate</text>
        <dbReference type="Rhea" id="RHEA:59468"/>
        <dbReference type="ChEBI" id="CHEBI:15377"/>
        <dbReference type="ChEBI" id="CHEBI:29985"/>
        <dbReference type="ChEBI" id="CHEBI:90779"/>
        <dbReference type="ChEBI" id="CHEBI:143103"/>
        <dbReference type="EC" id="3.4.19.13"/>
    </reaction>
</comment>
<keyword evidence="12" id="KW-1185">Reference proteome</keyword>
<proteinExistence type="inferred from homology"/>
<dbReference type="EC" id="2.3.2.2" evidence="9"/>
<evidence type="ECO:0000313" key="11">
    <source>
        <dbReference type="EMBL" id="MFC4314074.1"/>
    </source>
</evidence>
<comment type="catalytic activity">
    <reaction evidence="2 9">
        <text>glutathione + H2O = L-cysteinylglycine + L-glutamate</text>
        <dbReference type="Rhea" id="RHEA:28807"/>
        <dbReference type="ChEBI" id="CHEBI:15377"/>
        <dbReference type="ChEBI" id="CHEBI:29985"/>
        <dbReference type="ChEBI" id="CHEBI:57925"/>
        <dbReference type="ChEBI" id="CHEBI:61694"/>
        <dbReference type="EC" id="3.4.19.13"/>
    </reaction>
</comment>
<evidence type="ECO:0000256" key="2">
    <source>
        <dbReference type="ARBA" id="ARBA00001089"/>
    </source>
</evidence>
<protein>
    <recommendedName>
        <fullName evidence="9">Glutathione hydrolase proenzyme</fullName>
        <ecNumber evidence="9">2.3.2.2</ecNumber>
        <ecNumber evidence="9">3.4.19.13</ecNumber>
    </recommendedName>
    <component>
        <recommendedName>
            <fullName evidence="9">Glutathione hydrolase large chain</fullName>
        </recommendedName>
    </component>
    <component>
        <recommendedName>
            <fullName evidence="9">Glutathione hydrolase small chain</fullName>
        </recommendedName>
    </component>
</protein>
<evidence type="ECO:0000313" key="12">
    <source>
        <dbReference type="Proteomes" id="UP001595904"/>
    </source>
</evidence>
<dbReference type="EC" id="3.4.19.13" evidence="9"/>
<comment type="PTM">
    <text evidence="9">Cleaved by autocatalysis into a large and a small subunit.</text>
</comment>
<dbReference type="InterPro" id="IPR051792">
    <property type="entry name" value="GGT_bact"/>
</dbReference>
<feature type="chain" id="PRO_5045102150" description="Glutathione hydrolase proenzyme" evidence="10">
    <location>
        <begin position="23"/>
        <end position="577"/>
    </location>
</feature>
<dbReference type="Proteomes" id="UP001595904">
    <property type="component" value="Unassembled WGS sequence"/>
</dbReference>
<reference evidence="12" key="1">
    <citation type="journal article" date="2019" name="Int. J. Syst. Evol. Microbiol.">
        <title>The Global Catalogue of Microorganisms (GCM) 10K type strain sequencing project: providing services to taxonomists for standard genome sequencing and annotation.</title>
        <authorList>
            <consortium name="The Broad Institute Genomics Platform"/>
            <consortium name="The Broad Institute Genome Sequencing Center for Infectious Disease"/>
            <person name="Wu L."/>
            <person name="Ma J."/>
        </authorList>
    </citation>
    <scope>NUCLEOTIDE SEQUENCE [LARGE SCALE GENOMIC DNA]</scope>
    <source>
        <strain evidence="12">CGMCC 1.10759</strain>
    </source>
</reference>
<dbReference type="RefSeq" id="WP_380604954.1">
    <property type="nucleotide sequence ID" value="NZ_JBHSDU010000015.1"/>
</dbReference>
<dbReference type="PANTHER" id="PTHR43199:SF1">
    <property type="entry name" value="GLUTATHIONE HYDROLASE PROENZYME"/>
    <property type="match status" value="1"/>
</dbReference>
<dbReference type="InterPro" id="IPR043137">
    <property type="entry name" value="GGT_ssub_C"/>
</dbReference>
<dbReference type="InterPro" id="IPR029055">
    <property type="entry name" value="Ntn_hydrolases_N"/>
</dbReference>
<comment type="subunit">
    <text evidence="9">This enzyme consists of two polypeptide chains, which are synthesized in precursor form from a single polypeptide.</text>
</comment>
<dbReference type="Pfam" id="PF01019">
    <property type="entry name" value="G_glu_transpept"/>
    <property type="match status" value="1"/>
</dbReference>
<dbReference type="InterPro" id="IPR000101">
    <property type="entry name" value="GGT_peptidase"/>
</dbReference>
<keyword evidence="7 9" id="KW-0012">Acyltransferase</keyword>
<evidence type="ECO:0000256" key="10">
    <source>
        <dbReference type="SAM" id="SignalP"/>
    </source>
</evidence>
<dbReference type="PANTHER" id="PTHR43199">
    <property type="entry name" value="GLUTATHIONE HYDROLASE"/>
    <property type="match status" value="1"/>
</dbReference>
<comment type="catalytic activity">
    <reaction evidence="8 9">
        <text>an N-terminal (5-L-glutamyl)-[peptide] + an alpha-amino acid = 5-L-glutamyl amino acid + an N-terminal L-alpha-aminoacyl-[peptide]</text>
        <dbReference type="Rhea" id="RHEA:23904"/>
        <dbReference type="Rhea" id="RHEA-COMP:9780"/>
        <dbReference type="Rhea" id="RHEA-COMP:9795"/>
        <dbReference type="ChEBI" id="CHEBI:77644"/>
        <dbReference type="ChEBI" id="CHEBI:78597"/>
        <dbReference type="ChEBI" id="CHEBI:78599"/>
        <dbReference type="ChEBI" id="CHEBI:78608"/>
        <dbReference type="EC" id="2.3.2.2"/>
    </reaction>
</comment>
<dbReference type="Gene3D" id="3.60.20.40">
    <property type="match status" value="1"/>
</dbReference>
<keyword evidence="6 9" id="KW-0865">Zymogen</keyword>
<keyword evidence="9" id="KW-0317">Glutathione biosynthesis</keyword>
<comment type="similarity">
    <text evidence="3 9">Belongs to the gamma-glutamyltransferase family.</text>
</comment>
<dbReference type="InterPro" id="IPR055262">
    <property type="entry name" value="GGT_CS"/>
</dbReference>
<dbReference type="PRINTS" id="PR01210">
    <property type="entry name" value="GGTRANSPTASE"/>
</dbReference>
<evidence type="ECO:0000256" key="5">
    <source>
        <dbReference type="ARBA" id="ARBA00022801"/>
    </source>
</evidence>
<dbReference type="InterPro" id="IPR043138">
    <property type="entry name" value="GGT_lsub"/>
</dbReference>
<evidence type="ECO:0000256" key="6">
    <source>
        <dbReference type="ARBA" id="ARBA00023145"/>
    </source>
</evidence>
<dbReference type="NCBIfam" id="TIGR00066">
    <property type="entry name" value="g_glut_trans"/>
    <property type="match status" value="1"/>
</dbReference>
<evidence type="ECO:0000256" key="1">
    <source>
        <dbReference type="ARBA" id="ARBA00001049"/>
    </source>
</evidence>
<dbReference type="Gene3D" id="1.10.246.130">
    <property type="match status" value="1"/>
</dbReference>
<dbReference type="SUPFAM" id="SSF56235">
    <property type="entry name" value="N-terminal nucleophile aminohydrolases (Ntn hydrolases)"/>
    <property type="match status" value="1"/>
</dbReference>
<comment type="caution">
    <text evidence="11">The sequence shown here is derived from an EMBL/GenBank/DDBJ whole genome shotgun (WGS) entry which is preliminary data.</text>
</comment>
<name>A0ABV8T2H9_9GAMM</name>
<dbReference type="PROSITE" id="PS00462">
    <property type="entry name" value="G_GLU_TRANSPEPTIDASE"/>
    <property type="match status" value="1"/>
</dbReference>
<keyword evidence="4 9" id="KW-0808">Transferase</keyword>
<dbReference type="EMBL" id="JBHSDU010000015">
    <property type="protein sequence ID" value="MFC4314074.1"/>
    <property type="molecule type" value="Genomic_DNA"/>
</dbReference>
<keyword evidence="10" id="KW-0732">Signal</keyword>
<evidence type="ECO:0000256" key="9">
    <source>
        <dbReference type="RuleBase" id="RU368036"/>
    </source>
</evidence>
<keyword evidence="5 9" id="KW-0378">Hydrolase</keyword>
<gene>
    <name evidence="11" type="primary">ggt</name>
    <name evidence="11" type="ORF">ACFPN2_33685</name>
</gene>
<dbReference type="GO" id="GO:0103068">
    <property type="term" value="F:leukotriene C4 gamma-glutamyl transferase activity"/>
    <property type="evidence" value="ECO:0007669"/>
    <property type="project" value="UniProtKB-EC"/>
</dbReference>
<sequence>MKLQARCFVFFFTLIVAPLCLASGMQPERADNGMVASVHELASQAGVDMMKAGGNAIDAAVATGFALAVVHPAAGNLGGGGFMLVRMSSGETHFLDFREKAPGKATSTMYQDKDGNVVPMMSRVGYKAVGVPGSVKGMVHAQKKFGKLTLQQVVAPAIRLAKEGFELDWAEARALTNDKNMGNFPDSKRIFQNDGKGWHQGDVLKQPELARTLERIVADPDEFYTGKMAGEIAEFMQAGGGLITVQDLKNYDVVDRTPVRGTYRGLEIISAPPPSSGGIALVETLNILEGFDIKKAGFGSAEAIHLITESYRRAFYDRAQFLGDPEFSTLPVNELTDKKYAVDWRASIDPQRASASSRLERPQVSKALTEYAKKKPVKATAPESTETTHYSVVDKDGNAVAVTTTLNGSYGSKVTIGSLGFLLNNEMDDFSSKAGVPNMFGLIQSDANLVGPNKRPLSAMTPTIVLKDGKLWLVLGSPGGPTIITTVANILVGVADFGLDIQQAVNAPRFHNQWIPDRIQMERNRFSPDTIKLLEARGHTIGFGLGGDGECIQIDLATGQRLGASDGRNERGRAVGY</sequence>
<evidence type="ECO:0000256" key="8">
    <source>
        <dbReference type="ARBA" id="ARBA00047417"/>
    </source>
</evidence>
<accession>A0ABV8T2H9</accession>